<organism evidence="2 3">
    <name type="scientific">Oenococcus kitaharae DSM 17330</name>
    <dbReference type="NCBI Taxonomy" id="1045004"/>
    <lineage>
        <taxon>Bacteria</taxon>
        <taxon>Bacillati</taxon>
        <taxon>Bacillota</taxon>
        <taxon>Bacilli</taxon>
        <taxon>Lactobacillales</taxon>
        <taxon>Lactobacillaceae</taxon>
        <taxon>Oenococcus</taxon>
    </lineage>
</organism>
<comment type="caution">
    <text evidence="2">The sequence shown here is derived from an EMBL/GenBank/DDBJ whole genome shotgun (WGS) entry which is preliminary data.</text>
</comment>
<gene>
    <name evidence="2" type="ORF">OKIT_1075</name>
</gene>
<protein>
    <submittedName>
        <fullName evidence="2">Putative lipoprotein</fullName>
    </submittedName>
</protein>
<dbReference type="RefSeq" id="WP_007745933.1">
    <property type="nucleotide sequence ID" value="NZ_CM001398.1"/>
</dbReference>
<dbReference type="EMBL" id="AFVZ01000001">
    <property type="protein sequence ID" value="EHN59178.1"/>
    <property type="molecule type" value="Genomic_DNA"/>
</dbReference>
<keyword evidence="1" id="KW-0175">Coiled coil</keyword>
<evidence type="ECO:0000313" key="3">
    <source>
        <dbReference type="Proteomes" id="UP000004959"/>
    </source>
</evidence>
<evidence type="ECO:0000313" key="2">
    <source>
        <dbReference type="EMBL" id="EHN59178.1"/>
    </source>
</evidence>
<dbReference type="Proteomes" id="UP000004959">
    <property type="component" value="Chromosome"/>
</dbReference>
<accession>G9WI56</accession>
<dbReference type="STRING" id="336988.NT96_06005"/>
<keyword evidence="3" id="KW-1185">Reference proteome</keyword>
<keyword evidence="2" id="KW-0449">Lipoprotein</keyword>
<feature type="coiled-coil region" evidence="1">
    <location>
        <begin position="112"/>
        <end position="139"/>
    </location>
</feature>
<dbReference type="PATRIC" id="fig|1045004.4.peg.1075"/>
<evidence type="ECO:0000256" key="1">
    <source>
        <dbReference type="SAM" id="Coils"/>
    </source>
</evidence>
<sequence length="229" mass="25226">MKKFFIFLGLLLVVASGVYLYANYLTRSRSDRFQQLQSQASEDVTHARYPEAKRALSDSLDFVVKQAPVEKRIRQISSFQLGLNFLRVQNYNDAITTFQKVASYRNGYQVLAERSNDNIKQAQMAIDKQKAAAAAAEQAQKDAAAAVSSAAASSEAAAKAAAANIWTRQYTDPASIPTVVVDQARKNLQEAGADMTGMSDENIRKLIVAAAGKHENIVTYVKENQNKKK</sequence>
<proteinExistence type="predicted"/>
<name>G9WI56_9LACO</name>
<dbReference type="HOGENOM" id="CLU_1208795_0_0_9"/>
<dbReference type="OrthoDB" id="2151705at2"/>
<dbReference type="AlphaFoldDB" id="G9WI56"/>
<reference evidence="2 3" key="1">
    <citation type="journal article" date="2012" name="PLoS ONE">
        <title>Functional divergence in the genus oenococcus as predicted by genome sequencing of the newly-described species, Oenococcus kitaharae.</title>
        <authorList>
            <person name="Borneman A.R."/>
            <person name="McCarthy J.M."/>
            <person name="Chambers P.J."/>
            <person name="Bartowsky E.J."/>
        </authorList>
    </citation>
    <scope>NUCLEOTIDE SEQUENCE [LARGE SCALE GENOMIC DNA]</scope>
    <source>
        <strain evidence="3">DSM17330</strain>
    </source>
</reference>